<dbReference type="InterPro" id="IPR036047">
    <property type="entry name" value="F-box-like_dom_sf"/>
</dbReference>
<feature type="repeat" description="WD" evidence="4">
    <location>
        <begin position="443"/>
        <end position="465"/>
    </location>
</feature>
<proteinExistence type="predicted"/>
<dbReference type="Pfam" id="PF12937">
    <property type="entry name" value="F-box-like"/>
    <property type="match status" value="1"/>
</dbReference>
<dbReference type="OrthoDB" id="5580488at2759"/>
<dbReference type="CDD" id="cd22147">
    <property type="entry name" value="F-box_SpPof1-like"/>
    <property type="match status" value="1"/>
</dbReference>
<dbReference type="Gene3D" id="2.130.10.10">
    <property type="entry name" value="YVTN repeat-like/Quinoprotein amine dehydrogenase"/>
    <property type="match status" value="2"/>
</dbReference>
<dbReference type="PANTHER" id="PTHR19872">
    <property type="entry name" value="UBIQUITIN LIGASE SPECIFICITY FACTOR/HREP PROTEIN"/>
    <property type="match status" value="1"/>
</dbReference>
<dbReference type="PROSITE" id="PS50082">
    <property type="entry name" value="WD_REPEATS_2"/>
    <property type="match status" value="5"/>
</dbReference>
<dbReference type="InterPro" id="IPR020472">
    <property type="entry name" value="WD40_PAC1"/>
</dbReference>
<feature type="repeat" description="WD" evidence="4">
    <location>
        <begin position="373"/>
        <end position="414"/>
    </location>
</feature>
<dbReference type="EMBL" id="DS022306">
    <property type="protein sequence ID" value="OAJ41840.1"/>
    <property type="molecule type" value="Genomic_DNA"/>
</dbReference>
<dbReference type="STRING" id="403673.A0A177WR05"/>
<dbReference type="InterPro" id="IPR019775">
    <property type="entry name" value="WD40_repeat_CS"/>
</dbReference>
<dbReference type="InterPro" id="IPR036322">
    <property type="entry name" value="WD40_repeat_dom_sf"/>
</dbReference>
<feature type="repeat" description="WD" evidence="4">
    <location>
        <begin position="252"/>
        <end position="293"/>
    </location>
</feature>
<dbReference type="InterPro" id="IPR015943">
    <property type="entry name" value="WD40/YVTN_repeat-like_dom_sf"/>
</dbReference>
<protein>
    <recommendedName>
        <fullName evidence="5">F-box domain-containing protein</fullName>
    </recommendedName>
</protein>
<dbReference type="SUPFAM" id="SSF81383">
    <property type="entry name" value="F-box domain"/>
    <property type="match status" value="1"/>
</dbReference>
<keyword evidence="2" id="KW-0677">Repeat</keyword>
<reference evidence="6 7" key="2">
    <citation type="submission" date="2016-05" db="EMBL/GenBank/DDBJ databases">
        <title>Lineage-specific infection strategies underlie the spectrum of fungal disease in amphibians.</title>
        <authorList>
            <person name="Cuomo C.A."/>
            <person name="Farrer R.A."/>
            <person name="James T."/>
            <person name="Longcore J."/>
            <person name="Birren B."/>
        </authorList>
    </citation>
    <scope>NUCLEOTIDE SEQUENCE [LARGE SCALE GENOMIC DNA]</scope>
    <source>
        <strain evidence="6 7">JEL423</strain>
    </source>
</reference>
<organism evidence="6 7">
    <name type="scientific">Batrachochytrium dendrobatidis (strain JEL423)</name>
    <dbReference type="NCBI Taxonomy" id="403673"/>
    <lineage>
        <taxon>Eukaryota</taxon>
        <taxon>Fungi</taxon>
        <taxon>Fungi incertae sedis</taxon>
        <taxon>Chytridiomycota</taxon>
        <taxon>Chytridiomycota incertae sedis</taxon>
        <taxon>Chytridiomycetes</taxon>
        <taxon>Rhizophydiales</taxon>
        <taxon>Rhizophydiales incertae sedis</taxon>
        <taxon>Batrachochytrium</taxon>
    </lineage>
</organism>
<dbReference type="Pfam" id="PF00400">
    <property type="entry name" value="WD40"/>
    <property type="match status" value="7"/>
</dbReference>
<dbReference type="PROSITE" id="PS50294">
    <property type="entry name" value="WD_REPEATS_REGION"/>
    <property type="match status" value="4"/>
</dbReference>
<dbReference type="VEuPathDB" id="FungiDB:BDEG_25380"/>
<feature type="domain" description="F-box" evidence="5">
    <location>
        <begin position="114"/>
        <end position="160"/>
    </location>
</feature>
<dbReference type="Proteomes" id="UP000077115">
    <property type="component" value="Unassembled WGS sequence"/>
</dbReference>
<dbReference type="Gene3D" id="1.20.1280.50">
    <property type="match status" value="1"/>
</dbReference>
<sequence length="581" mass="65167">MASSNSLSISHIPLSTALQHHHLIQPSPVTDQRNWCFRHHPSFFRSTYSADEARLLQRLVALSESEQQLVRNIWQQMDSASPALREIIIGGILHKSCLPQLSYISAAIKPLTKVDFIAALPTEISFRVLRYLDGQSLCHCAQVSRRWRIVSDDDAIWHRMCTQHIDRKCTKCGWGLPLIPSVTTNRSTLASETPLMNAPLDVQTSVTPSIESAFHSVNQSAQSQHRPWKHAFAERLIVEQNWRRTNYTSRTLQGHRGGVLALWYDDCTSRLVTGGYDSTLRAWNVETGECLAIMTGHTRCVRGVQFDNSKIISCSMDRTLRIWSTETFECLRVVVGHNDGVVCLHFTETILASGSADGVIRVTKLAANKTSNLSGHTDWVNKVMILPCRQRLLSCSDDMTIRLWNIESGDTLLVYAGHVAPVQCFQLIFPRYSKEIKLEDIRVVTGSLDHTIKIWNFATGQTLRTLFGHIEGVWCVDVNSLRVVSGSHDHTLKVWDIESEKCMYTIEGHLGSVNCCWLTDTKLISGDENGIITVRDFLHSHRNNRAIDAITSAVENADASADVGSLDRSHLEKVLIPAIPS</sequence>
<evidence type="ECO:0000256" key="1">
    <source>
        <dbReference type="ARBA" id="ARBA00022574"/>
    </source>
</evidence>
<dbReference type="InterPro" id="IPR001810">
    <property type="entry name" value="F-box_dom"/>
</dbReference>
<dbReference type="CDD" id="cd00200">
    <property type="entry name" value="WD40"/>
    <property type="match status" value="1"/>
</dbReference>
<dbReference type="AlphaFoldDB" id="A0A177WR05"/>
<keyword evidence="1 4" id="KW-0853">WD repeat</keyword>
<keyword evidence="3" id="KW-0833">Ubl conjugation pathway</keyword>
<dbReference type="eggNOG" id="KOG0274">
    <property type="taxonomic scope" value="Eukaryota"/>
</dbReference>
<evidence type="ECO:0000313" key="7">
    <source>
        <dbReference type="Proteomes" id="UP000077115"/>
    </source>
</evidence>
<evidence type="ECO:0000256" key="3">
    <source>
        <dbReference type="ARBA" id="ARBA00022786"/>
    </source>
</evidence>
<feature type="repeat" description="WD" evidence="4">
    <location>
        <begin position="294"/>
        <end position="333"/>
    </location>
</feature>
<feature type="repeat" description="WD" evidence="4">
    <location>
        <begin position="466"/>
        <end position="505"/>
    </location>
</feature>
<accession>A0A177WR05</accession>
<dbReference type="InterPro" id="IPR001680">
    <property type="entry name" value="WD40_rpt"/>
</dbReference>
<dbReference type="SUPFAM" id="SSF50978">
    <property type="entry name" value="WD40 repeat-like"/>
    <property type="match status" value="1"/>
</dbReference>
<dbReference type="PANTHER" id="PTHR19872:SF9">
    <property type="entry name" value="UBIQUITIN-BINDING SDF UBIQUITIN LIGASE COMPLEX SUBUNIT"/>
    <property type="match status" value="1"/>
</dbReference>
<name>A0A177WR05_BATDL</name>
<dbReference type="InterPro" id="IPR051075">
    <property type="entry name" value="SCF_subunit_WD-repeat"/>
</dbReference>
<gene>
    <name evidence="6" type="ORF">BDEG_25380</name>
</gene>
<dbReference type="PROSITE" id="PS50181">
    <property type="entry name" value="FBOX"/>
    <property type="match status" value="1"/>
</dbReference>
<evidence type="ECO:0000313" key="6">
    <source>
        <dbReference type="EMBL" id="OAJ41840.1"/>
    </source>
</evidence>
<dbReference type="PROSITE" id="PS00678">
    <property type="entry name" value="WD_REPEATS_1"/>
    <property type="match status" value="3"/>
</dbReference>
<evidence type="ECO:0000256" key="4">
    <source>
        <dbReference type="PROSITE-ProRule" id="PRU00221"/>
    </source>
</evidence>
<reference evidence="6 7" key="1">
    <citation type="submission" date="2006-10" db="EMBL/GenBank/DDBJ databases">
        <title>The Genome Sequence of Batrachochytrium dendrobatidis JEL423.</title>
        <authorList>
            <consortium name="The Broad Institute Genome Sequencing Platform"/>
            <person name="Birren B."/>
            <person name="Lander E."/>
            <person name="Galagan J."/>
            <person name="Cuomo C."/>
            <person name="Devon K."/>
            <person name="Jaffe D."/>
            <person name="Butler J."/>
            <person name="Alvarez P."/>
            <person name="Gnerre S."/>
            <person name="Grabherr M."/>
            <person name="Kleber M."/>
            <person name="Mauceli E."/>
            <person name="Brockman W."/>
            <person name="Young S."/>
            <person name="LaButti K."/>
            <person name="Sykes S."/>
            <person name="DeCaprio D."/>
            <person name="Crawford M."/>
            <person name="Koehrsen M."/>
            <person name="Engels R."/>
            <person name="Montgomery P."/>
            <person name="Pearson M."/>
            <person name="Howarth C."/>
            <person name="Larson L."/>
            <person name="White J."/>
            <person name="O'Leary S."/>
            <person name="Kodira C."/>
            <person name="Zeng Q."/>
            <person name="Yandava C."/>
            <person name="Alvarado L."/>
            <person name="Longcore J."/>
            <person name="James T."/>
        </authorList>
    </citation>
    <scope>NUCLEOTIDE SEQUENCE [LARGE SCALE GENOMIC DNA]</scope>
    <source>
        <strain evidence="6 7">JEL423</strain>
    </source>
</reference>
<dbReference type="PRINTS" id="PR00320">
    <property type="entry name" value="GPROTEINBRPT"/>
</dbReference>
<dbReference type="SMART" id="SM00256">
    <property type="entry name" value="FBOX"/>
    <property type="match status" value="1"/>
</dbReference>
<evidence type="ECO:0000256" key="2">
    <source>
        <dbReference type="ARBA" id="ARBA00022737"/>
    </source>
</evidence>
<evidence type="ECO:0000259" key="5">
    <source>
        <dbReference type="PROSITE" id="PS50181"/>
    </source>
</evidence>
<dbReference type="SMART" id="SM00320">
    <property type="entry name" value="WD40"/>
    <property type="match status" value="7"/>
</dbReference>